<keyword evidence="1" id="KW-0732">Signal</keyword>
<dbReference type="RefSeq" id="WP_096719171.1">
    <property type="nucleotide sequence ID" value="NZ_JAOALG010000001.1"/>
</dbReference>
<reference evidence="3 4" key="1">
    <citation type="submission" date="2017-01" db="EMBL/GenBank/DDBJ databases">
        <title>Whole-Genome Shotgun Sequencing of Two beta-Proteobacterial Species in Search of the Bulgecin Biosynthetic Cluster.</title>
        <authorList>
            <person name="Horsman M.E."/>
            <person name="Marous D.R."/>
            <person name="Li R."/>
            <person name="Oliver R.A."/>
            <person name="Byun B."/>
            <person name="Emrich S.J."/>
            <person name="Boggess B."/>
            <person name="Townsend C.A."/>
            <person name="Mobashery S."/>
        </authorList>
    </citation>
    <scope>NUCLEOTIDE SEQUENCE [LARGE SCALE GENOMIC DNA]</scope>
    <source>
        <strain evidence="3 4">ATCC 31363</strain>
    </source>
</reference>
<dbReference type="EMBL" id="MTZV01000003">
    <property type="protein sequence ID" value="PCE26987.1"/>
    <property type="molecule type" value="Genomic_DNA"/>
</dbReference>
<dbReference type="Pfam" id="PF12587">
    <property type="entry name" value="DUF3761"/>
    <property type="match status" value="1"/>
</dbReference>
<name>A0A2A4F1Z2_9BURK</name>
<accession>A0A2A4F1Z2</accession>
<evidence type="ECO:0000256" key="1">
    <source>
        <dbReference type="SAM" id="SignalP"/>
    </source>
</evidence>
<dbReference type="Proteomes" id="UP000218022">
    <property type="component" value="Unassembled WGS sequence"/>
</dbReference>
<sequence length="160" mass="15425">MNKFLSVVVAAGMFTAMAAHAQTPAPATAPAGTTALCKDGSSFSGATKKGACSGHKGVKTWYGAAGAPAAGASAPAAAAAAPASSAAPAAATTTKTATPAASTKAAAPGGGPGQVWVNTSTKVYHCQGDKYYGKTKAGSYMSEADAKTKGFHADHGKACS</sequence>
<dbReference type="EMBL" id="JAOALG010000001">
    <property type="protein sequence ID" value="MEQ5838044.1"/>
    <property type="molecule type" value="Genomic_DNA"/>
</dbReference>
<evidence type="ECO:0000313" key="4">
    <source>
        <dbReference type="Proteomes" id="UP000218022"/>
    </source>
</evidence>
<keyword evidence="5" id="KW-1185">Reference proteome</keyword>
<evidence type="ECO:0000313" key="2">
    <source>
        <dbReference type="EMBL" id="MEQ5838044.1"/>
    </source>
</evidence>
<comment type="caution">
    <text evidence="3">The sequence shown here is derived from an EMBL/GenBank/DDBJ whole genome shotgun (WGS) entry which is preliminary data.</text>
</comment>
<dbReference type="Proteomes" id="UP001469089">
    <property type="component" value="Unassembled WGS sequence"/>
</dbReference>
<organism evidence="3 4">
    <name type="scientific">Paraburkholderia acidicola</name>
    <dbReference type="NCBI Taxonomy" id="1912599"/>
    <lineage>
        <taxon>Bacteria</taxon>
        <taxon>Pseudomonadati</taxon>
        <taxon>Pseudomonadota</taxon>
        <taxon>Betaproteobacteria</taxon>
        <taxon>Burkholderiales</taxon>
        <taxon>Burkholderiaceae</taxon>
        <taxon>Paraburkholderia</taxon>
    </lineage>
</organism>
<feature type="chain" id="PRO_5012856362" evidence="1">
    <location>
        <begin position="22"/>
        <end position="160"/>
    </location>
</feature>
<dbReference type="AlphaFoldDB" id="A0A2A4F1Z2"/>
<evidence type="ECO:0000313" key="5">
    <source>
        <dbReference type="Proteomes" id="UP001469089"/>
    </source>
</evidence>
<dbReference type="InterPro" id="IPR022236">
    <property type="entry name" value="DUF3761"/>
</dbReference>
<evidence type="ECO:0000313" key="3">
    <source>
        <dbReference type="EMBL" id="PCE26987.1"/>
    </source>
</evidence>
<proteinExistence type="predicted"/>
<reference evidence="2" key="2">
    <citation type="submission" date="2022-09" db="EMBL/GenBank/DDBJ databases">
        <authorList>
            <person name="Fergusson C."/>
            <person name="Paulo B.S."/>
            <person name="Eustaquio A.S."/>
            <person name="Linington R."/>
        </authorList>
    </citation>
    <scope>NUCLEOTIDE SEQUENCE</scope>
    <source>
        <strain evidence="2">RL17-338-BIF-B</strain>
    </source>
</reference>
<reference evidence="2 5" key="3">
    <citation type="journal article" date="2024" name="Chem. Sci.">
        <title>Discovery of a lagriamide polyketide by integrated genome mining, isotopic labeling, and untargeted metabolomics.</title>
        <authorList>
            <person name="Fergusson C.H."/>
            <person name="Saulog J."/>
            <person name="Paulo B.S."/>
            <person name="Wilson D.M."/>
            <person name="Liu D.Y."/>
            <person name="Morehouse N.J."/>
            <person name="Waterworth S."/>
            <person name="Barkei J."/>
            <person name="Gray C.A."/>
            <person name="Kwan J.C."/>
            <person name="Eustaquio A.S."/>
            <person name="Linington R.G."/>
        </authorList>
    </citation>
    <scope>NUCLEOTIDE SEQUENCE [LARGE SCALE GENOMIC DNA]</scope>
    <source>
        <strain evidence="2 5">RL17-338-BIF-B</strain>
    </source>
</reference>
<feature type="signal peptide" evidence="1">
    <location>
        <begin position="1"/>
        <end position="21"/>
    </location>
</feature>
<gene>
    <name evidence="3" type="ORF">BWP39_09365</name>
    <name evidence="2" type="ORF">N0A02_01145</name>
</gene>
<dbReference type="OrthoDB" id="8781863at2"/>
<protein>
    <submittedName>
        <fullName evidence="2">DUF3761 domain-containing protein</fullName>
    </submittedName>
</protein>